<dbReference type="InterPro" id="IPR004014">
    <property type="entry name" value="ATPase_P-typ_cation-transptr_N"/>
</dbReference>
<feature type="transmembrane region" description="Helical" evidence="11">
    <location>
        <begin position="66"/>
        <end position="84"/>
    </location>
</feature>
<dbReference type="InterPro" id="IPR050510">
    <property type="entry name" value="Cation_transp_ATPase_P-type"/>
</dbReference>
<feature type="domain" description="Cation-transporting P-type ATPase N-terminal" evidence="12">
    <location>
        <begin position="9"/>
        <end position="83"/>
    </location>
</feature>
<dbReference type="GO" id="GO:0005391">
    <property type="term" value="F:P-type sodium:potassium-exchanging transporter activity"/>
    <property type="evidence" value="ECO:0007669"/>
    <property type="project" value="TreeGrafter"/>
</dbReference>
<accession>A0A840MTA0</accession>
<dbReference type="GO" id="GO:0030007">
    <property type="term" value="P:intracellular potassium ion homeostasis"/>
    <property type="evidence" value="ECO:0007669"/>
    <property type="project" value="TreeGrafter"/>
</dbReference>
<dbReference type="InterPro" id="IPR044492">
    <property type="entry name" value="P_typ_ATPase_HD_dom"/>
</dbReference>
<feature type="transmembrane region" description="Helical" evidence="11">
    <location>
        <begin position="725"/>
        <end position="744"/>
    </location>
</feature>
<dbReference type="GO" id="GO:0016887">
    <property type="term" value="F:ATP hydrolysis activity"/>
    <property type="evidence" value="ECO:0007669"/>
    <property type="project" value="InterPro"/>
</dbReference>
<dbReference type="InterPro" id="IPR023214">
    <property type="entry name" value="HAD_sf"/>
</dbReference>
<evidence type="ECO:0000256" key="9">
    <source>
        <dbReference type="ARBA" id="ARBA00022989"/>
    </source>
</evidence>
<evidence type="ECO:0000256" key="6">
    <source>
        <dbReference type="ARBA" id="ARBA00022741"/>
    </source>
</evidence>
<keyword evidence="8" id="KW-1278">Translocase</keyword>
<dbReference type="InterPro" id="IPR006068">
    <property type="entry name" value="ATPase_P-typ_cation-transptr_C"/>
</dbReference>
<dbReference type="Gene3D" id="1.20.1110.10">
    <property type="entry name" value="Calcium-transporting ATPase, transmembrane domain"/>
    <property type="match status" value="1"/>
</dbReference>
<dbReference type="RefSeq" id="WP_246491006.1">
    <property type="nucleotide sequence ID" value="NZ_JACHHY010000018.1"/>
</dbReference>
<feature type="transmembrane region" description="Helical" evidence="11">
    <location>
        <begin position="835"/>
        <end position="854"/>
    </location>
</feature>
<dbReference type="Gene3D" id="3.40.1110.10">
    <property type="entry name" value="Calcium-transporting ATPase, cytoplasmic domain N"/>
    <property type="match status" value="1"/>
</dbReference>
<keyword evidence="10 11" id="KW-0472">Membrane</keyword>
<comment type="subcellular location">
    <subcellularLocation>
        <location evidence="1">Cell membrane</location>
        <topology evidence="1">Multi-pass membrane protein</topology>
    </subcellularLocation>
</comment>
<dbReference type="SFLD" id="SFLDF00027">
    <property type="entry name" value="p-type_atpase"/>
    <property type="match status" value="1"/>
</dbReference>
<dbReference type="PRINTS" id="PR00119">
    <property type="entry name" value="CATATPASE"/>
</dbReference>
<dbReference type="Gene3D" id="3.40.50.1000">
    <property type="entry name" value="HAD superfamily/HAD-like"/>
    <property type="match status" value="1"/>
</dbReference>
<evidence type="ECO:0000313" key="14">
    <source>
        <dbReference type="Proteomes" id="UP000575898"/>
    </source>
</evidence>
<dbReference type="PANTHER" id="PTHR43294">
    <property type="entry name" value="SODIUM/POTASSIUM-TRANSPORTING ATPASE SUBUNIT ALPHA"/>
    <property type="match status" value="1"/>
</dbReference>
<dbReference type="PROSITE" id="PS00154">
    <property type="entry name" value="ATPASE_E1_E2"/>
    <property type="match status" value="1"/>
</dbReference>
<dbReference type="InterPro" id="IPR023299">
    <property type="entry name" value="ATPase_P-typ_cyto_dom_N"/>
</dbReference>
<dbReference type="GO" id="GO:0036376">
    <property type="term" value="P:sodium ion export across plasma membrane"/>
    <property type="evidence" value="ECO:0007669"/>
    <property type="project" value="TreeGrafter"/>
</dbReference>
<dbReference type="SFLD" id="SFLDS00003">
    <property type="entry name" value="Haloacid_Dehalogenase"/>
    <property type="match status" value="1"/>
</dbReference>
<protein>
    <submittedName>
        <fullName evidence="13">Magnesium-transporting ATPase (P-type)</fullName>
    </submittedName>
</protein>
<keyword evidence="5" id="KW-0479">Metal-binding</keyword>
<gene>
    <name evidence="13" type="ORF">HNQ59_002918</name>
</gene>
<keyword evidence="3" id="KW-1003">Cell membrane</keyword>
<dbReference type="InterPro" id="IPR008250">
    <property type="entry name" value="ATPase_P-typ_transduc_dom_A_sf"/>
</dbReference>
<dbReference type="SUPFAM" id="SSF56784">
    <property type="entry name" value="HAD-like"/>
    <property type="match status" value="1"/>
</dbReference>
<name>A0A840MTA0_9PROT</name>
<dbReference type="Pfam" id="PF00689">
    <property type="entry name" value="Cation_ATPase_C"/>
    <property type="match status" value="1"/>
</dbReference>
<keyword evidence="9 11" id="KW-1133">Transmembrane helix</keyword>
<dbReference type="SFLD" id="SFLDG00002">
    <property type="entry name" value="C1.7:_P-type_atpase_like"/>
    <property type="match status" value="1"/>
</dbReference>
<keyword evidence="6" id="KW-0547">Nucleotide-binding</keyword>
<evidence type="ECO:0000259" key="12">
    <source>
        <dbReference type="SMART" id="SM00831"/>
    </source>
</evidence>
<keyword evidence="14" id="KW-1185">Reference proteome</keyword>
<dbReference type="GO" id="GO:1990573">
    <property type="term" value="P:potassium ion import across plasma membrane"/>
    <property type="evidence" value="ECO:0007669"/>
    <property type="project" value="TreeGrafter"/>
</dbReference>
<dbReference type="SMART" id="SM00831">
    <property type="entry name" value="Cation_ATPase_N"/>
    <property type="match status" value="1"/>
</dbReference>
<feature type="transmembrane region" description="Helical" evidence="11">
    <location>
        <begin position="765"/>
        <end position="786"/>
    </location>
</feature>
<feature type="transmembrane region" description="Helical" evidence="11">
    <location>
        <begin position="90"/>
        <end position="108"/>
    </location>
</feature>
<evidence type="ECO:0000256" key="10">
    <source>
        <dbReference type="ARBA" id="ARBA00023136"/>
    </source>
</evidence>
<evidence type="ECO:0000256" key="3">
    <source>
        <dbReference type="ARBA" id="ARBA00022475"/>
    </source>
</evidence>
<dbReference type="Proteomes" id="UP000575898">
    <property type="component" value="Unassembled WGS sequence"/>
</dbReference>
<dbReference type="FunFam" id="2.70.150.10:FF:000016">
    <property type="entry name" value="Calcium-transporting P-type ATPase putative"/>
    <property type="match status" value="1"/>
</dbReference>
<dbReference type="InterPro" id="IPR036412">
    <property type="entry name" value="HAD-like_sf"/>
</dbReference>
<dbReference type="AlphaFoldDB" id="A0A840MTA0"/>
<dbReference type="InterPro" id="IPR001757">
    <property type="entry name" value="P_typ_ATPase"/>
</dbReference>
<comment type="caution">
    <text evidence="13">The sequence shown here is derived from an EMBL/GenBank/DDBJ whole genome shotgun (WGS) entry which is preliminary data.</text>
</comment>
<keyword evidence="4 11" id="KW-0812">Transmembrane</keyword>
<dbReference type="SUPFAM" id="SSF81660">
    <property type="entry name" value="Metal cation-transporting ATPase, ATP-binding domain N"/>
    <property type="match status" value="1"/>
</dbReference>
<dbReference type="Gene3D" id="2.70.150.10">
    <property type="entry name" value="Calcium-transporting ATPase, cytoplasmic transduction domain A"/>
    <property type="match status" value="1"/>
</dbReference>
<organism evidence="13 14">
    <name type="scientific">Chitinivorax tropicus</name>
    <dbReference type="NCBI Taxonomy" id="714531"/>
    <lineage>
        <taxon>Bacteria</taxon>
        <taxon>Pseudomonadati</taxon>
        <taxon>Pseudomonadota</taxon>
        <taxon>Betaproteobacteria</taxon>
        <taxon>Chitinivorax</taxon>
    </lineage>
</organism>
<dbReference type="SUPFAM" id="SSF81665">
    <property type="entry name" value="Calcium ATPase, transmembrane domain M"/>
    <property type="match status" value="1"/>
</dbReference>
<dbReference type="Pfam" id="PF00690">
    <property type="entry name" value="Cation_ATPase_N"/>
    <property type="match status" value="1"/>
</dbReference>
<sequence length="905" mass="97143">MHRSDKTVSWHSMAAHTALAQLTSHYPAGLTGQDAADRLARHGPNRLPPPATTPAWRRFLRQFHNVLIYALLLSATVTGLLGHWLDMSVIIGVVVINAIIGFVQEGKAEQALDAIRKMLSLKAMVIRDGVRAEVPAESLVPGDLVCLQSGDKVPADLRLLEVKNLRVEEAAITGESLPVEKQVEPVGADTVLGDRLSMAFSGTLVSYGQGVGVVVATGATTELGKISQLLREVEPISTPLLKQMAKFAQLLTYVIAAVALGVFLLGTLWRGYPAEQMFLAVVGLAVAAIPEGLPAIMTITLAIGVRRMARRRAIIRQLPAVETLGALTVICSDKTGTLTCNEMTVRHVLLADRLLLVDGVGYAPEGGFRQDGQPIDPAADSALQMAALAGALCNEARLVHASGQWRVEGDPTEGALLTLAGKVGWDMTQERLHRPRRDVIPFESEYRFMASLHHDHNGQACLYLKGSPETVLNRCRWQMGRTGIEPLAQEEWRLRCAELAGRGERLLAVAMRDAGTATALRFDDVEGDLTLLAIVGMTDPPRAEARQSVAACHQAGIQVKMITGDHADTAQAIAQELGISGKVVTGQMLDQVPTQDWPQLAATHHVFARVSPEHKLKLVAALQAQQHVVAMTGDGVNDAPALKRADVGVAMGQNGTEAAKEAGTMVLADDHFATIVHAVEEGRAVYDNLQKALIQALPTNVAQACMVMIPIMLGMALPINAVQVLWVNMVCAVTLSLALAFEPAEANVMQRPPRATGEPLLSGFLVWRVLLVSALVAAASLALYQWAKQSGAPQAVCHAVAVNTLVFCQAFYLLNCRYLMSPVLNKAGLTGNPTVWLAIGALALQQAAFTYLPVMNRLFDTAPMSGMQWAAVMLAGGAVLLAVELEKAIIRRYRCLMHSPSRLGT</sequence>
<comment type="similarity">
    <text evidence="2">Belongs to the cation transport ATPase (P-type) (TC 3.A.3) family. Type IIA subfamily.</text>
</comment>
<dbReference type="Pfam" id="PF08282">
    <property type="entry name" value="Hydrolase_3"/>
    <property type="match status" value="1"/>
</dbReference>
<dbReference type="GO" id="GO:0046872">
    <property type="term" value="F:metal ion binding"/>
    <property type="evidence" value="ECO:0007669"/>
    <property type="project" value="UniProtKB-KW"/>
</dbReference>
<dbReference type="PRINTS" id="PR00120">
    <property type="entry name" value="HATPASE"/>
</dbReference>
<dbReference type="GO" id="GO:0006883">
    <property type="term" value="P:intracellular sodium ion homeostasis"/>
    <property type="evidence" value="ECO:0007669"/>
    <property type="project" value="TreeGrafter"/>
</dbReference>
<evidence type="ECO:0000256" key="7">
    <source>
        <dbReference type="ARBA" id="ARBA00022840"/>
    </source>
</evidence>
<feature type="transmembrane region" description="Helical" evidence="11">
    <location>
        <begin position="278"/>
        <end position="305"/>
    </location>
</feature>
<feature type="transmembrane region" description="Helical" evidence="11">
    <location>
        <begin position="792"/>
        <end position="814"/>
    </location>
</feature>
<dbReference type="EMBL" id="JACHHY010000018">
    <property type="protein sequence ID" value="MBB5019616.1"/>
    <property type="molecule type" value="Genomic_DNA"/>
</dbReference>
<feature type="transmembrane region" description="Helical" evidence="11">
    <location>
        <begin position="250"/>
        <end position="272"/>
    </location>
</feature>
<dbReference type="GO" id="GO:1902600">
    <property type="term" value="P:proton transmembrane transport"/>
    <property type="evidence" value="ECO:0007669"/>
    <property type="project" value="TreeGrafter"/>
</dbReference>
<feature type="transmembrane region" description="Helical" evidence="11">
    <location>
        <begin position="866"/>
        <end position="885"/>
    </location>
</feature>
<dbReference type="SUPFAM" id="SSF81653">
    <property type="entry name" value="Calcium ATPase, transduction domain A"/>
    <property type="match status" value="1"/>
</dbReference>
<proteinExistence type="inferred from homology"/>
<evidence type="ECO:0000313" key="13">
    <source>
        <dbReference type="EMBL" id="MBB5019616.1"/>
    </source>
</evidence>
<dbReference type="Pfam" id="PF13246">
    <property type="entry name" value="Cation_ATPase"/>
    <property type="match status" value="1"/>
</dbReference>
<evidence type="ECO:0000256" key="2">
    <source>
        <dbReference type="ARBA" id="ARBA00005675"/>
    </source>
</evidence>
<keyword evidence="7" id="KW-0067">ATP-binding</keyword>
<dbReference type="NCBIfam" id="TIGR01494">
    <property type="entry name" value="ATPase_P-type"/>
    <property type="match status" value="3"/>
</dbReference>
<evidence type="ECO:0000256" key="11">
    <source>
        <dbReference type="SAM" id="Phobius"/>
    </source>
</evidence>
<dbReference type="InterPro" id="IPR023298">
    <property type="entry name" value="ATPase_P-typ_TM_dom_sf"/>
</dbReference>
<reference evidence="13 14" key="1">
    <citation type="submission" date="2020-08" db="EMBL/GenBank/DDBJ databases">
        <title>Genomic Encyclopedia of Type Strains, Phase IV (KMG-IV): sequencing the most valuable type-strain genomes for metagenomic binning, comparative biology and taxonomic classification.</title>
        <authorList>
            <person name="Goeker M."/>
        </authorList>
    </citation>
    <scope>NUCLEOTIDE SEQUENCE [LARGE SCALE GENOMIC DNA]</scope>
    <source>
        <strain evidence="13 14">DSM 27165</strain>
    </source>
</reference>
<dbReference type="PANTHER" id="PTHR43294:SF21">
    <property type="entry name" value="CATION TRANSPORTING ATPASE"/>
    <property type="match status" value="1"/>
</dbReference>
<evidence type="ECO:0000256" key="1">
    <source>
        <dbReference type="ARBA" id="ARBA00004651"/>
    </source>
</evidence>
<evidence type="ECO:0000256" key="5">
    <source>
        <dbReference type="ARBA" id="ARBA00022723"/>
    </source>
</evidence>
<dbReference type="GO" id="GO:0005886">
    <property type="term" value="C:plasma membrane"/>
    <property type="evidence" value="ECO:0007669"/>
    <property type="project" value="UniProtKB-SubCell"/>
</dbReference>
<dbReference type="Pfam" id="PF00122">
    <property type="entry name" value="E1-E2_ATPase"/>
    <property type="match status" value="1"/>
</dbReference>
<feature type="transmembrane region" description="Helical" evidence="11">
    <location>
        <begin position="701"/>
        <end position="719"/>
    </location>
</feature>
<evidence type="ECO:0000256" key="4">
    <source>
        <dbReference type="ARBA" id="ARBA00022692"/>
    </source>
</evidence>
<evidence type="ECO:0000256" key="8">
    <source>
        <dbReference type="ARBA" id="ARBA00022967"/>
    </source>
</evidence>
<dbReference type="InterPro" id="IPR018303">
    <property type="entry name" value="ATPase_P-typ_P_site"/>
</dbReference>
<dbReference type="InterPro" id="IPR059000">
    <property type="entry name" value="ATPase_P-type_domA"/>
</dbReference>
<dbReference type="GO" id="GO:0005524">
    <property type="term" value="F:ATP binding"/>
    <property type="evidence" value="ECO:0007669"/>
    <property type="project" value="UniProtKB-KW"/>
</dbReference>